<protein>
    <submittedName>
        <fullName evidence="4">VPS8-vacuolar</fullName>
    </submittedName>
</protein>
<feature type="domain" description="Vacuolar protein sorting-associated protein 8 central" evidence="2">
    <location>
        <begin position="731"/>
        <end position="926"/>
    </location>
</feature>
<name>A0A3M7LWF9_9PLEO</name>
<keyword evidence="5" id="KW-1185">Reference proteome</keyword>
<feature type="compositionally biased region" description="Polar residues" evidence="1">
    <location>
        <begin position="38"/>
        <end position="52"/>
    </location>
</feature>
<dbReference type="InterPro" id="IPR045111">
    <property type="entry name" value="Vps41/Vps8"/>
</dbReference>
<feature type="compositionally biased region" description="Low complexity" evidence="1">
    <location>
        <begin position="152"/>
        <end position="163"/>
    </location>
</feature>
<evidence type="ECO:0000256" key="1">
    <source>
        <dbReference type="SAM" id="MobiDB-lite"/>
    </source>
</evidence>
<proteinExistence type="predicted"/>
<accession>A0A3M7LWF9</accession>
<feature type="compositionally biased region" description="Basic and acidic residues" evidence="1">
    <location>
        <begin position="53"/>
        <end position="62"/>
    </location>
</feature>
<dbReference type="Proteomes" id="UP000265663">
    <property type="component" value="Unassembled WGS sequence"/>
</dbReference>
<dbReference type="GO" id="GO:0030897">
    <property type="term" value="C:HOPS complex"/>
    <property type="evidence" value="ECO:0007669"/>
    <property type="project" value="TreeGrafter"/>
</dbReference>
<dbReference type="GO" id="GO:0006623">
    <property type="term" value="P:protein targeting to vacuole"/>
    <property type="evidence" value="ECO:0007669"/>
    <property type="project" value="InterPro"/>
</dbReference>
<organism evidence="4 5">
    <name type="scientific">Pyrenophora seminiperda CCB06</name>
    <dbReference type="NCBI Taxonomy" id="1302712"/>
    <lineage>
        <taxon>Eukaryota</taxon>
        <taxon>Fungi</taxon>
        <taxon>Dikarya</taxon>
        <taxon>Ascomycota</taxon>
        <taxon>Pezizomycotina</taxon>
        <taxon>Dothideomycetes</taxon>
        <taxon>Pleosporomycetidae</taxon>
        <taxon>Pleosporales</taxon>
        <taxon>Pleosporineae</taxon>
        <taxon>Pleosporaceae</taxon>
        <taxon>Pyrenophora</taxon>
    </lineage>
</organism>
<reference evidence="4 5" key="1">
    <citation type="journal article" date="2014" name="PLoS ONE">
        <title>De novo Genome Assembly of the Fungal Plant Pathogen Pyrenophora semeniperda.</title>
        <authorList>
            <person name="Soliai M.M."/>
            <person name="Meyer S.E."/>
            <person name="Udall J.A."/>
            <person name="Elzinga D.E."/>
            <person name="Hermansen R.A."/>
            <person name="Bodily P.M."/>
            <person name="Hart A.A."/>
            <person name="Coleman C.E."/>
        </authorList>
    </citation>
    <scope>NUCLEOTIDE SEQUENCE [LARGE SCALE GENOMIC DNA]</scope>
    <source>
        <strain evidence="4 5">CCB06</strain>
        <tissue evidence="4">Mycelium</tissue>
    </source>
</reference>
<feature type="region of interest" description="Disordered" evidence="1">
    <location>
        <begin position="1525"/>
        <end position="1548"/>
    </location>
</feature>
<feature type="compositionally biased region" description="Low complexity" evidence="1">
    <location>
        <begin position="115"/>
        <end position="134"/>
    </location>
</feature>
<dbReference type="Pfam" id="PF23410">
    <property type="entry name" value="Beta-prop_VPS8"/>
    <property type="match status" value="1"/>
</dbReference>
<evidence type="ECO:0000313" key="5">
    <source>
        <dbReference type="Proteomes" id="UP000265663"/>
    </source>
</evidence>
<feature type="region of interest" description="Disordered" evidence="1">
    <location>
        <begin position="38"/>
        <end position="173"/>
    </location>
</feature>
<dbReference type="PANTHER" id="PTHR12616">
    <property type="entry name" value="VACUOLAR PROTEIN SORTING VPS41"/>
    <property type="match status" value="1"/>
</dbReference>
<dbReference type="GO" id="GO:0005770">
    <property type="term" value="C:late endosome"/>
    <property type="evidence" value="ECO:0007669"/>
    <property type="project" value="TreeGrafter"/>
</dbReference>
<dbReference type="Pfam" id="PF12816">
    <property type="entry name" value="TPR_Vps8"/>
    <property type="match status" value="1"/>
</dbReference>
<dbReference type="InterPro" id="IPR025941">
    <property type="entry name" value="Vps8_central_dom"/>
</dbReference>
<sequence>MHSPSICLFRPYAGNRDPVLFDPSVYIEPVHNALRTTSLMSSDSGESHSSAPNDHRDERHVATEGLTFARTKSIPQQDAPESASELSTRPKVERAERAERAESPVSTDIPDDTPSIQGSAISSPTSSAPVSHSSLRPHRPASLQPFERRFSSRLSPSPLASPRGQSPAFLSPRSRQSSVSSHLIFQHLSDDGSETPQAPWEVVRWTKLKKITAQVFSEVGKRNFGRPTCLNVTVSLSIGTSKGFILVFDYQQVLKSIIGPGTKAVECGPVTSLAISADHSTIAGGHATGHIFTWELAKPAKPFLHIPPLERAALEDNKSDGHVSGVGIMHLGFLGTRHTALVSADDAGMAFSHLATRGLGAIARTVKTNRILGRYPLPVKSMEKPRKPSSVLAFAPLPLGNVEQPTDSMGLTALLTPYLLVVVSTTPVAQTQHKAPRPKDVAAHSALSGCLAWFPAVKLKSSSSGAGSAISKTKLVYCWSNVLTILDIDYVDAPQAEKEKPTELHFRPRSRWKAEEAIVAVQWLSRSVLGVLTISQRLMILEDNTLRVTDSFDLLQKHIYHADLFSRQLKPVVEQLNEDDASMHGVVADAFYMSFRAYKGRLFLLGFNDCAIGTLSNWADRLLALMEDGDYIAALGLATSYYLGDADKLTVGLPDDDEARHALVQPKLLEMITASLKYAFSRHEDDDESREQRLKELAEVVFTGLLSMGEYHVLFGDTYDAFEEASAEKAFFETLEPYIQEDQITAVPPNVLKDLITFYASANRSTRLEEMICRLSTDTMDLNQVTMLCQQYVLYDALIYVWTRAIGDYITPLTNILELIKLVDFEVDESENIYLSAAKKIFPYLAYTFTGRVYPGGTFMEDEQAYSAKKDMYRFLFSGKNLQWPPGSAEVITTQSDGSPEPPFPYLQLVLEFDAASFMSMLNEAFEDSFLNGEQDVANGAQVNGTSHESAITPTRQSIINYLFGIMNTDNFDPEDIIYFYMFVARNLPKYPQHIMLPGTSFHQILLGLCDYPTETIKEDCQLSVEYLLSIYHPPNPQSLVPMFEKAGFYRVLKSVYRGAHQYAKLLETYLDDEDDEDAVFGCIALILRPSQGLIKKQVNEVKAVIVSRAGDIAAVDASQTAKTLKQHAPDLLKPVLDAIEDDTDAQYHYLEALIEPEQAQAGTTTLINESLPPDFIERYVQLMCTYNSAHVADFVSLLKSGDLQLNPVLPALEKSGIVDAAVILMARDGLVQRAMDRLMKHLGTLQTALTGLIGAAAETPDIRNTEEAVHDLLEDIEKYIKVGIWLCQGQTRSTKRTPESTIDRRKATYGEVREADLALDELLWLELVDTSVRLIRDTSNAVADHDSLISSSNINQSDTVDTARIVSTLRSSIQQTFSALLASTTIPPTKKLAHLSSSADGSLTRLPLRNMQSQAHSNPSFLRILRCFLTRATHTYSPSLSDLRSVLSEIFAAYTFEETILSLANRFLDKESFEHVHEITELRKRGWRPRGQVCEGCKKRAWGPGAGAAVWEAWEKCEGERRKRWAESGEDDGASGKGKGKRPSQADILEDGQVQGKRGEALVLFACRHLWHRQCLEESIGATADGVDGNVNVNVNEEVGNVQGRVGLRCALC</sequence>
<dbReference type="GO" id="GO:0034058">
    <property type="term" value="P:endosomal vesicle fusion"/>
    <property type="evidence" value="ECO:0007669"/>
    <property type="project" value="TreeGrafter"/>
</dbReference>
<feature type="domain" description="VPS8-like TPR-like repeats" evidence="3">
    <location>
        <begin position="1267"/>
        <end position="1484"/>
    </location>
</feature>
<dbReference type="EMBL" id="KE747809">
    <property type="protein sequence ID" value="RMZ66554.1"/>
    <property type="molecule type" value="Genomic_DNA"/>
</dbReference>
<gene>
    <name evidence="4" type="ORF">GMOD_00001899</name>
</gene>
<dbReference type="OrthoDB" id="289913at2759"/>
<evidence type="ECO:0000259" key="3">
    <source>
        <dbReference type="Pfam" id="PF25066"/>
    </source>
</evidence>
<dbReference type="PANTHER" id="PTHR12616:SF8">
    <property type="entry name" value="VACUOLAR PROTEIN SORTING-ASSOCIATED PROTEIN 8 HOMOLOG"/>
    <property type="match status" value="1"/>
</dbReference>
<evidence type="ECO:0000313" key="4">
    <source>
        <dbReference type="EMBL" id="RMZ66554.1"/>
    </source>
</evidence>
<feature type="compositionally biased region" description="Basic and acidic residues" evidence="1">
    <location>
        <begin position="88"/>
        <end position="102"/>
    </location>
</feature>
<dbReference type="Pfam" id="PF25066">
    <property type="entry name" value="TPR_VPS8_2"/>
    <property type="match status" value="1"/>
</dbReference>
<dbReference type="InterPro" id="IPR059070">
    <property type="entry name" value="TPR_VPS8_2"/>
</dbReference>
<evidence type="ECO:0000259" key="2">
    <source>
        <dbReference type="Pfam" id="PF12816"/>
    </source>
</evidence>